<dbReference type="GO" id="GO:0016020">
    <property type="term" value="C:membrane"/>
    <property type="evidence" value="ECO:0007669"/>
    <property type="project" value="TreeGrafter"/>
</dbReference>
<dbReference type="EMBL" id="LR824005">
    <property type="protein sequence ID" value="CAD0194979.1"/>
    <property type="molecule type" value="Genomic_DNA"/>
</dbReference>
<feature type="transmembrane region" description="Helical" evidence="1">
    <location>
        <begin position="39"/>
        <end position="61"/>
    </location>
</feature>
<accession>A0A9N8KYT5</accession>
<dbReference type="InterPro" id="IPR049352">
    <property type="entry name" value="Rost"/>
</dbReference>
<dbReference type="Pfam" id="PF21534">
    <property type="entry name" value="Rost"/>
    <property type="match status" value="1"/>
</dbReference>
<keyword evidence="3" id="KW-1185">Reference proteome</keyword>
<keyword evidence="1" id="KW-1133">Transmembrane helix</keyword>
<dbReference type="OrthoDB" id="419711at2759"/>
<reference evidence="2" key="1">
    <citation type="submission" date="2021-12" db="EMBL/GenBank/DDBJ databases">
        <authorList>
            <person name="King R."/>
        </authorList>
    </citation>
    <scope>NUCLEOTIDE SEQUENCE</scope>
</reference>
<name>A0A9N8KYT5_CHRIL</name>
<dbReference type="Proteomes" id="UP001154114">
    <property type="component" value="Chromosome 2"/>
</dbReference>
<proteinExistence type="predicted"/>
<keyword evidence="1" id="KW-0812">Transmembrane</keyword>
<evidence type="ECO:0008006" key="4">
    <source>
        <dbReference type="Google" id="ProtNLM"/>
    </source>
</evidence>
<feature type="transmembrane region" description="Helical" evidence="1">
    <location>
        <begin position="225"/>
        <end position="247"/>
    </location>
</feature>
<feature type="transmembrane region" description="Helical" evidence="1">
    <location>
        <begin position="67"/>
        <end position="95"/>
    </location>
</feature>
<evidence type="ECO:0000256" key="1">
    <source>
        <dbReference type="SAM" id="Phobius"/>
    </source>
</evidence>
<evidence type="ECO:0000313" key="3">
    <source>
        <dbReference type="Proteomes" id="UP001154114"/>
    </source>
</evidence>
<dbReference type="AlphaFoldDB" id="A0A9N8KYT5"/>
<feature type="transmembrane region" description="Helical" evidence="1">
    <location>
        <begin position="181"/>
        <end position="200"/>
    </location>
</feature>
<protein>
    <recommendedName>
        <fullName evidence="4">Protein rolling stone-like</fullName>
    </recommendedName>
</protein>
<keyword evidence="1" id="KW-0472">Membrane</keyword>
<sequence>MKMVKIYRKSVSFSALWVSTNERLSDFCASSWQRGETPAVMLVVRLMLAAVALAILTWSLVEAPTPYWLIYLTNWGLLLVTSMTLSGLIVSVAALSNKGVGDDVKQLPWYTSMYWVLFNISITLSIMITALYWILLYDPEMREEMGNRAFWLDVSTHGFTSCVALAELVMSRTPVRFLHVYQPLGMGLWYAVFSAIYYAAGGTDINGNHFIYNVLDWSHGKRTSIVLAASLAGLIIAYTFVWAVAYCRDRLSALVRTTSHDLAQAPPDRHMRFV</sequence>
<organism evidence="2 3">
    <name type="scientific">Chrysodeixis includens</name>
    <name type="common">Soybean looper</name>
    <name type="synonym">Pseudoplusia includens</name>
    <dbReference type="NCBI Taxonomy" id="689277"/>
    <lineage>
        <taxon>Eukaryota</taxon>
        <taxon>Metazoa</taxon>
        <taxon>Ecdysozoa</taxon>
        <taxon>Arthropoda</taxon>
        <taxon>Hexapoda</taxon>
        <taxon>Insecta</taxon>
        <taxon>Pterygota</taxon>
        <taxon>Neoptera</taxon>
        <taxon>Endopterygota</taxon>
        <taxon>Lepidoptera</taxon>
        <taxon>Glossata</taxon>
        <taxon>Ditrysia</taxon>
        <taxon>Noctuoidea</taxon>
        <taxon>Noctuidae</taxon>
        <taxon>Plusiinae</taxon>
        <taxon>Chrysodeixis</taxon>
    </lineage>
</organism>
<dbReference type="PANTHER" id="PTHR12242">
    <property type="entry name" value="OS02G0130600 PROTEIN-RELATED"/>
    <property type="match status" value="1"/>
</dbReference>
<gene>
    <name evidence="2" type="ORF">CINC_LOCUS5829</name>
</gene>
<feature type="transmembrane region" description="Helical" evidence="1">
    <location>
        <begin position="116"/>
        <end position="137"/>
    </location>
</feature>
<feature type="transmembrane region" description="Helical" evidence="1">
    <location>
        <begin position="149"/>
        <end position="169"/>
    </location>
</feature>
<dbReference type="PANTHER" id="PTHR12242:SF49">
    <property type="entry name" value="HEADBUTT, ISOFORM E"/>
    <property type="match status" value="1"/>
</dbReference>
<evidence type="ECO:0000313" key="2">
    <source>
        <dbReference type="EMBL" id="CAD0194979.1"/>
    </source>
</evidence>